<dbReference type="PANTHER" id="PTHR19134">
    <property type="entry name" value="RECEPTOR-TYPE TYROSINE-PROTEIN PHOSPHATASE"/>
    <property type="match status" value="1"/>
</dbReference>
<proteinExistence type="predicted"/>
<dbReference type="Proteomes" id="UP001497497">
    <property type="component" value="Unassembled WGS sequence"/>
</dbReference>
<evidence type="ECO:0000259" key="1">
    <source>
        <dbReference type="PROSITE" id="PS50055"/>
    </source>
</evidence>
<dbReference type="Gene3D" id="3.90.190.10">
    <property type="entry name" value="Protein tyrosine phosphatase superfamily"/>
    <property type="match status" value="1"/>
</dbReference>
<evidence type="ECO:0008006" key="5">
    <source>
        <dbReference type="Google" id="ProtNLM"/>
    </source>
</evidence>
<evidence type="ECO:0000313" key="3">
    <source>
        <dbReference type="EMBL" id="CAL1539028.1"/>
    </source>
</evidence>
<dbReference type="InterPro" id="IPR016130">
    <property type="entry name" value="Tyr_Pase_AS"/>
</dbReference>
<feature type="domain" description="Tyrosine specific protein phosphatases" evidence="2">
    <location>
        <begin position="93"/>
        <end position="115"/>
    </location>
</feature>
<dbReference type="AlphaFoldDB" id="A0AAV2I144"/>
<protein>
    <recommendedName>
        <fullName evidence="5">Tyrosine-protein phosphatase domain-containing protein</fullName>
    </recommendedName>
</protein>
<feature type="non-terminal residue" evidence="3">
    <location>
        <position position="115"/>
    </location>
</feature>
<comment type="caution">
    <text evidence="3">The sequence shown here is derived from an EMBL/GenBank/DDBJ whole genome shotgun (WGS) entry which is preliminary data.</text>
</comment>
<dbReference type="InterPro" id="IPR000242">
    <property type="entry name" value="PTP_cat"/>
</dbReference>
<dbReference type="InterPro" id="IPR029021">
    <property type="entry name" value="Prot-tyrosine_phosphatase-like"/>
</dbReference>
<dbReference type="PROSITE" id="PS50056">
    <property type="entry name" value="TYR_PHOSPHATASE_2"/>
    <property type="match status" value="1"/>
</dbReference>
<dbReference type="EMBL" id="CAXITT010000322">
    <property type="protein sequence ID" value="CAL1539028.1"/>
    <property type="molecule type" value="Genomic_DNA"/>
</dbReference>
<dbReference type="PROSITE" id="PS50055">
    <property type="entry name" value="TYR_PHOSPHATASE_PTP"/>
    <property type="match status" value="1"/>
</dbReference>
<name>A0AAV2I144_LYMST</name>
<dbReference type="SUPFAM" id="SSF52799">
    <property type="entry name" value="(Phosphotyrosine protein) phosphatases II"/>
    <property type="match status" value="1"/>
</dbReference>
<dbReference type="PRINTS" id="PR00700">
    <property type="entry name" value="PRTYPHPHTASE"/>
</dbReference>
<evidence type="ECO:0000313" key="4">
    <source>
        <dbReference type="Proteomes" id="UP001497497"/>
    </source>
</evidence>
<dbReference type="PANTHER" id="PTHR19134:SF449">
    <property type="entry name" value="TYROSINE-PROTEIN PHOSPHATASE 1"/>
    <property type="match status" value="1"/>
</dbReference>
<evidence type="ECO:0000259" key="2">
    <source>
        <dbReference type="PROSITE" id="PS50056"/>
    </source>
</evidence>
<reference evidence="3 4" key="1">
    <citation type="submission" date="2024-04" db="EMBL/GenBank/DDBJ databases">
        <authorList>
            <consortium name="Genoscope - CEA"/>
            <person name="William W."/>
        </authorList>
    </citation>
    <scope>NUCLEOTIDE SEQUENCE [LARGE SCALE GENOMIC DNA]</scope>
</reference>
<gene>
    <name evidence="3" type="ORF">GSLYS_00012849001</name>
</gene>
<keyword evidence="4" id="KW-1185">Reference proteome</keyword>
<feature type="domain" description="Tyrosine-protein phosphatase" evidence="1">
    <location>
        <begin position="1"/>
        <end position="115"/>
    </location>
</feature>
<organism evidence="3 4">
    <name type="scientific">Lymnaea stagnalis</name>
    <name type="common">Great pond snail</name>
    <name type="synonym">Helix stagnalis</name>
    <dbReference type="NCBI Taxonomy" id="6523"/>
    <lineage>
        <taxon>Eukaryota</taxon>
        <taxon>Metazoa</taxon>
        <taxon>Spiralia</taxon>
        <taxon>Lophotrochozoa</taxon>
        <taxon>Mollusca</taxon>
        <taxon>Gastropoda</taxon>
        <taxon>Heterobranchia</taxon>
        <taxon>Euthyneura</taxon>
        <taxon>Panpulmonata</taxon>
        <taxon>Hygrophila</taxon>
        <taxon>Lymnaeoidea</taxon>
        <taxon>Lymnaeidae</taxon>
        <taxon>Lymnaea</taxon>
    </lineage>
</organism>
<dbReference type="InterPro" id="IPR000387">
    <property type="entry name" value="Tyr_Pase_dom"/>
</dbReference>
<dbReference type="InterPro" id="IPR050348">
    <property type="entry name" value="Protein-Tyr_Phosphatase"/>
</dbReference>
<sequence length="115" mass="13123">MTNVVESDIIKCAEYWPPCSETVSTLGNFLLQTVKQMIYSDFTIRTIKLKMNTEMTCREITQFQYTAWPPRGFPSTPIPLLDMRYKIRCCHHGKCSPILVHCGTGISRTSIFIAA</sequence>
<dbReference type="GO" id="GO:0004725">
    <property type="term" value="F:protein tyrosine phosphatase activity"/>
    <property type="evidence" value="ECO:0007669"/>
    <property type="project" value="InterPro"/>
</dbReference>
<accession>A0AAV2I144</accession>
<dbReference type="CDD" id="cd00047">
    <property type="entry name" value="PTPc"/>
    <property type="match status" value="1"/>
</dbReference>
<dbReference type="Pfam" id="PF00102">
    <property type="entry name" value="Y_phosphatase"/>
    <property type="match status" value="1"/>
</dbReference>
<dbReference type="PROSITE" id="PS00383">
    <property type="entry name" value="TYR_PHOSPHATASE_1"/>
    <property type="match status" value="1"/>
</dbReference>